<keyword evidence="1" id="KW-1133">Transmembrane helix</keyword>
<name>A0A2U3NJW9_9MYCO</name>
<feature type="transmembrane region" description="Helical" evidence="1">
    <location>
        <begin position="69"/>
        <end position="88"/>
    </location>
</feature>
<accession>A0A2U3NJW9</accession>
<keyword evidence="1" id="KW-0472">Membrane</keyword>
<dbReference type="EMBL" id="FTRV01000016">
    <property type="protein sequence ID" value="SPM31839.1"/>
    <property type="molecule type" value="Genomic_DNA"/>
</dbReference>
<feature type="transmembrane region" description="Helical" evidence="1">
    <location>
        <begin position="44"/>
        <end position="62"/>
    </location>
</feature>
<reference evidence="2 3" key="1">
    <citation type="submission" date="2017-01" db="EMBL/GenBank/DDBJ databases">
        <authorList>
            <consortium name="Urmite Genomes"/>
        </authorList>
    </citation>
    <scope>NUCLEOTIDE SEQUENCE [LARGE SCALE GENOMIC DNA]</scope>
    <source>
        <strain evidence="2 3">AB308</strain>
    </source>
</reference>
<dbReference type="AlphaFoldDB" id="A0A2U3NJW9"/>
<evidence type="ECO:0000313" key="2">
    <source>
        <dbReference type="EMBL" id="SPM31839.1"/>
    </source>
</evidence>
<gene>
    <name evidence="2" type="ORF">MTAB308_5364</name>
</gene>
<dbReference type="RefSeq" id="WP_157901025.1">
    <property type="nucleotide sequence ID" value="NZ_LT717701.1"/>
</dbReference>
<evidence type="ECO:0000313" key="3">
    <source>
        <dbReference type="Proteomes" id="UP000241595"/>
    </source>
</evidence>
<organism evidence="2 3">
    <name type="scientific">Mycobacterium terramassiliense</name>
    <dbReference type="NCBI Taxonomy" id="1841859"/>
    <lineage>
        <taxon>Bacteria</taxon>
        <taxon>Bacillati</taxon>
        <taxon>Actinomycetota</taxon>
        <taxon>Actinomycetes</taxon>
        <taxon>Mycobacteriales</taxon>
        <taxon>Mycobacteriaceae</taxon>
        <taxon>Mycobacterium</taxon>
    </lineage>
</organism>
<proteinExistence type="predicted"/>
<keyword evidence="3" id="KW-1185">Reference proteome</keyword>
<dbReference type="OrthoDB" id="4733150at2"/>
<feature type="transmembrane region" description="Helical" evidence="1">
    <location>
        <begin position="103"/>
        <end position="119"/>
    </location>
</feature>
<keyword evidence="1" id="KW-0812">Transmembrane</keyword>
<protein>
    <submittedName>
        <fullName evidence="2">DUF4383 domain-containing protein</fullName>
    </submittedName>
</protein>
<sequence length="130" mass="13315">MRSGWTGAGSAPRWYCMAVALFLGVRATSTLVAGASFALPGDGWRSVWQLAMVGVLAAGIAYPRAAPAAALTVGLVYAVATVLEAFHGTDLLGAVPVDLRDRVVHPLLAGLALACVLLGRRRSAGPLSST</sequence>
<dbReference type="Proteomes" id="UP000241595">
    <property type="component" value="Unassembled WGS sequence"/>
</dbReference>
<evidence type="ECO:0000256" key="1">
    <source>
        <dbReference type="SAM" id="Phobius"/>
    </source>
</evidence>